<feature type="compositionally biased region" description="Basic and acidic residues" evidence="1">
    <location>
        <begin position="78"/>
        <end position="94"/>
    </location>
</feature>
<dbReference type="Proteomes" id="UP001164803">
    <property type="component" value="Chromosome"/>
</dbReference>
<keyword evidence="3" id="KW-1185">Reference proteome</keyword>
<accession>A0ABY6Z2P0</accession>
<protein>
    <submittedName>
        <fullName evidence="2">Uncharacterized protein</fullName>
    </submittedName>
</protein>
<sequence>MDEKIRLDHAQVIAKEDAPLITQWIEREIERWYARNEGKDVVAVIQVQGHEDQESQEHGPCDDSEREQGSVDLPVSQRGDDEAFRRCRRGGEGA</sequence>
<evidence type="ECO:0000313" key="2">
    <source>
        <dbReference type="EMBL" id="WAH36554.1"/>
    </source>
</evidence>
<evidence type="ECO:0000256" key="1">
    <source>
        <dbReference type="SAM" id="MobiDB-lite"/>
    </source>
</evidence>
<name>A0ABY6Z2P0_9BACL</name>
<reference evidence="2" key="1">
    <citation type="submission" date="2022-08" db="EMBL/GenBank/DDBJ databases">
        <title>Alicyclobacillus dauci DSM2870, complete genome.</title>
        <authorList>
            <person name="Wang Q."/>
            <person name="Cai R."/>
            <person name="Wang Z."/>
        </authorList>
    </citation>
    <scope>NUCLEOTIDE SEQUENCE</scope>
    <source>
        <strain evidence="2">DSM 28700</strain>
    </source>
</reference>
<feature type="region of interest" description="Disordered" evidence="1">
    <location>
        <begin position="48"/>
        <end position="94"/>
    </location>
</feature>
<proteinExistence type="predicted"/>
<organism evidence="2 3">
    <name type="scientific">Alicyclobacillus dauci</name>
    <dbReference type="NCBI Taxonomy" id="1475485"/>
    <lineage>
        <taxon>Bacteria</taxon>
        <taxon>Bacillati</taxon>
        <taxon>Bacillota</taxon>
        <taxon>Bacilli</taxon>
        <taxon>Bacillales</taxon>
        <taxon>Alicyclobacillaceae</taxon>
        <taxon>Alicyclobacillus</taxon>
    </lineage>
</organism>
<dbReference type="RefSeq" id="WP_268043908.1">
    <property type="nucleotide sequence ID" value="NZ_CP104064.1"/>
</dbReference>
<dbReference type="EMBL" id="CP104064">
    <property type="protein sequence ID" value="WAH36554.1"/>
    <property type="molecule type" value="Genomic_DNA"/>
</dbReference>
<gene>
    <name evidence="2" type="ORF">NZD86_20475</name>
</gene>
<evidence type="ECO:0000313" key="3">
    <source>
        <dbReference type="Proteomes" id="UP001164803"/>
    </source>
</evidence>
<feature type="compositionally biased region" description="Basic and acidic residues" evidence="1">
    <location>
        <begin position="49"/>
        <end position="69"/>
    </location>
</feature>